<dbReference type="InterPro" id="IPR007969">
    <property type="entry name" value="DUF732"/>
</dbReference>
<dbReference type="Proteomes" id="UP001595891">
    <property type="component" value="Unassembled WGS sequence"/>
</dbReference>
<keyword evidence="4" id="KW-1185">Reference proteome</keyword>
<name>A0ABV9EEU4_9ACTN</name>
<evidence type="ECO:0000313" key="4">
    <source>
        <dbReference type="Proteomes" id="UP001595891"/>
    </source>
</evidence>
<feature type="compositionally biased region" description="Polar residues" evidence="1">
    <location>
        <begin position="22"/>
        <end position="32"/>
    </location>
</feature>
<evidence type="ECO:0000313" key="3">
    <source>
        <dbReference type="EMBL" id="MFC4587323.1"/>
    </source>
</evidence>
<gene>
    <name evidence="3" type="ORF">ACFO8L_14615</name>
</gene>
<dbReference type="RefSeq" id="WP_262844066.1">
    <property type="nucleotide sequence ID" value="NZ_JANZYP010000024.1"/>
</dbReference>
<feature type="domain" description="DUF732" evidence="2">
    <location>
        <begin position="53"/>
        <end position="125"/>
    </location>
</feature>
<comment type="caution">
    <text evidence="3">The sequence shown here is derived from an EMBL/GenBank/DDBJ whole genome shotgun (WGS) entry which is preliminary data.</text>
</comment>
<sequence>MSVFVILVVIGMVLGGEDDKQTNAAPDSTAPAQASRKGEGRVIIVPTPNAEQATSYLAALREIEPYLVANEDRAVSRGRNTCLDILQRKTVNTVVGNTRRRFAGGDGTINTAQASQVVTAVRVWCRPGRP</sequence>
<protein>
    <submittedName>
        <fullName evidence="3">DUF732 domain-containing protein</fullName>
    </submittedName>
</protein>
<organism evidence="3 4">
    <name type="scientific">Sphaerisporangium corydalis</name>
    <dbReference type="NCBI Taxonomy" id="1441875"/>
    <lineage>
        <taxon>Bacteria</taxon>
        <taxon>Bacillati</taxon>
        <taxon>Actinomycetota</taxon>
        <taxon>Actinomycetes</taxon>
        <taxon>Streptosporangiales</taxon>
        <taxon>Streptosporangiaceae</taxon>
        <taxon>Sphaerisporangium</taxon>
    </lineage>
</organism>
<dbReference type="Pfam" id="PF05305">
    <property type="entry name" value="DUF732"/>
    <property type="match status" value="1"/>
</dbReference>
<reference evidence="4" key="1">
    <citation type="journal article" date="2019" name="Int. J. Syst. Evol. Microbiol.">
        <title>The Global Catalogue of Microorganisms (GCM) 10K type strain sequencing project: providing services to taxonomists for standard genome sequencing and annotation.</title>
        <authorList>
            <consortium name="The Broad Institute Genomics Platform"/>
            <consortium name="The Broad Institute Genome Sequencing Center for Infectious Disease"/>
            <person name="Wu L."/>
            <person name="Ma J."/>
        </authorList>
    </citation>
    <scope>NUCLEOTIDE SEQUENCE [LARGE SCALE GENOMIC DNA]</scope>
    <source>
        <strain evidence="4">CCUG 49560</strain>
    </source>
</reference>
<dbReference type="EMBL" id="JBHSFN010000008">
    <property type="protein sequence ID" value="MFC4587323.1"/>
    <property type="molecule type" value="Genomic_DNA"/>
</dbReference>
<evidence type="ECO:0000259" key="2">
    <source>
        <dbReference type="Pfam" id="PF05305"/>
    </source>
</evidence>
<evidence type="ECO:0000256" key="1">
    <source>
        <dbReference type="SAM" id="MobiDB-lite"/>
    </source>
</evidence>
<feature type="region of interest" description="Disordered" evidence="1">
    <location>
        <begin position="19"/>
        <end position="40"/>
    </location>
</feature>
<proteinExistence type="predicted"/>
<accession>A0ABV9EEU4</accession>